<feature type="compositionally biased region" description="Pro residues" evidence="3">
    <location>
        <begin position="93"/>
        <end position="106"/>
    </location>
</feature>
<reference evidence="7 8" key="1">
    <citation type="journal article" date="2019" name="Sci. Rep.">
        <title>Comparative genomics of chytrid fungi reveal insights into the obligate biotrophic and pathogenic lifestyle of Synchytrium endobioticum.</title>
        <authorList>
            <person name="van de Vossenberg B.T.L.H."/>
            <person name="Warris S."/>
            <person name="Nguyen H.D.T."/>
            <person name="van Gent-Pelzer M.P.E."/>
            <person name="Joly D.L."/>
            <person name="van de Geest H.C."/>
            <person name="Bonants P.J.M."/>
            <person name="Smith D.S."/>
            <person name="Levesque C.A."/>
            <person name="van der Lee T.A.J."/>
        </authorList>
    </citation>
    <scope>NUCLEOTIDE SEQUENCE [LARGE SCALE GENOMIC DNA]</scope>
    <source>
        <strain evidence="7 8">CBS 809.83</strain>
    </source>
</reference>
<feature type="region of interest" description="Disordered" evidence="3">
    <location>
        <begin position="78"/>
        <end position="188"/>
    </location>
</feature>
<feature type="transmembrane region" description="Helical" evidence="4">
    <location>
        <begin position="193"/>
        <end position="215"/>
    </location>
</feature>
<name>A0A507DWN9_9FUNG</name>
<evidence type="ECO:0000313" key="8">
    <source>
        <dbReference type="Proteomes" id="UP000318582"/>
    </source>
</evidence>
<feature type="signal peptide" evidence="5">
    <location>
        <begin position="1"/>
        <end position="22"/>
    </location>
</feature>
<dbReference type="Gene3D" id="2.30.30.40">
    <property type="entry name" value="SH3 Domains"/>
    <property type="match status" value="1"/>
</dbReference>
<dbReference type="EMBL" id="QEAQ01000113">
    <property type="protein sequence ID" value="TPX55368.1"/>
    <property type="molecule type" value="Genomic_DNA"/>
</dbReference>
<dbReference type="Proteomes" id="UP000318582">
    <property type="component" value="Unassembled WGS sequence"/>
</dbReference>
<dbReference type="InterPro" id="IPR001452">
    <property type="entry name" value="SH3_domain"/>
</dbReference>
<evidence type="ECO:0000256" key="4">
    <source>
        <dbReference type="SAM" id="Phobius"/>
    </source>
</evidence>
<keyword evidence="4" id="KW-0472">Membrane</keyword>
<dbReference type="SMART" id="SM00326">
    <property type="entry name" value="SH3"/>
    <property type="match status" value="1"/>
</dbReference>
<evidence type="ECO:0000256" key="2">
    <source>
        <dbReference type="PROSITE-ProRule" id="PRU00192"/>
    </source>
</evidence>
<keyword evidence="1 2" id="KW-0728">SH3 domain</keyword>
<feature type="compositionally biased region" description="Polar residues" evidence="3">
    <location>
        <begin position="164"/>
        <end position="185"/>
    </location>
</feature>
<dbReference type="Pfam" id="PF14604">
    <property type="entry name" value="SH3_9"/>
    <property type="match status" value="1"/>
</dbReference>
<dbReference type="STRING" id="109895.A0A507DWN9"/>
<feature type="chain" id="PRO_5021340798" description="SH3 domain-containing protein" evidence="5">
    <location>
        <begin position="23"/>
        <end position="330"/>
    </location>
</feature>
<keyword evidence="4" id="KW-0812">Transmembrane</keyword>
<organism evidence="7 8">
    <name type="scientific">Powellomyces hirtus</name>
    <dbReference type="NCBI Taxonomy" id="109895"/>
    <lineage>
        <taxon>Eukaryota</taxon>
        <taxon>Fungi</taxon>
        <taxon>Fungi incertae sedis</taxon>
        <taxon>Chytridiomycota</taxon>
        <taxon>Chytridiomycota incertae sedis</taxon>
        <taxon>Chytridiomycetes</taxon>
        <taxon>Spizellomycetales</taxon>
        <taxon>Powellomycetaceae</taxon>
        <taxon>Powellomyces</taxon>
    </lineage>
</organism>
<dbReference type="AlphaFoldDB" id="A0A507DWN9"/>
<feature type="domain" description="SH3" evidence="6">
    <location>
        <begin position="263"/>
        <end position="324"/>
    </location>
</feature>
<gene>
    <name evidence="7" type="ORF">PhCBS80983_g05371</name>
</gene>
<comment type="caution">
    <text evidence="7">The sequence shown here is derived from an EMBL/GenBank/DDBJ whole genome shotgun (WGS) entry which is preliminary data.</text>
</comment>
<evidence type="ECO:0000256" key="1">
    <source>
        <dbReference type="ARBA" id="ARBA00022443"/>
    </source>
</evidence>
<feature type="compositionally biased region" description="Low complexity" evidence="3">
    <location>
        <begin position="107"/>
        <end position="124"/>
    </location>
</feature>
<keyword evidence="8" id="KW-1185">Reference proteome</keyword>
<proteinExistence type="predicted"/>
<evidence type="ECO:0000313" key="7">
    <source>
        <dbReference type="EMBL" id="TPX55368.1"/>
    </source>
</evidence>
<keyword evidence="4" id="KW-1133">Transmembrane helix</keyword>
<dbReference type="SUPFAM" id="SSF50044">
    <property type="entry name" value="SH3-domain"/>
    <property type="match status" value="1"/>
</dbReference>
<accession>A0A507DWN9</accession>
<evidence type="ECO:0000256" key="5">
    <source>
        <dbReference type="SAM" id="SignalP"/>
    </source>
</evidence>
<evidence type="ECO:0000259" key="6">
    <source>
        <dbReference type="PROSITE" id="PS50002"/>
    </source>
</evidence>
<sequence length="330" mass="33816">MPSRRSLFLAAMVAALCSSTSARYVTLGGQCDDTKGDQFGCEGTVYMTCDPSSKRWISQNICFSACMQIPAFAQNCGRNTHGIEPEGAEPEAQPQPQPPQVPPSATQPPASSRTSPAPSASSALAPPPVPGASSVPAEGIATSTPSNILTPGGPGVGITDPTDRNPSVINGPANDNPNPHANSDSGHSRIPNAVIIAPTLGGAFIIAATAVALVVRKRRQNLNDKFAAGPAASVEAGGGRGSDIRPLFSGIDTGAGLVNVSSVLEKRYVVAHPYQPAADDEIQLNVGDVVRLSLLFNDGWAKGYNETLGTQGLLPCACIAEDAISPANGN</sequence>
<protein>
    <recommendedName>
        <fullName evidence="6">SH3 domain-containing protein</fullName>
    </recommendedName>
</protein>
<keyword evidence="5" id="KW-0732">Signal</keyword>
<dbReference type="PROSITE" id="PS50002">
    <property type="entry name" value="SH3"/>
    <property type="match status" value="1"/>
</dbReference>
<dbReference type="InterPro" id="IPR036028">
    <property type="entry name" value="SH3-like_dom_sf"/>
</dbReference>
<evidence type="ECO:0000256" key="3">
    <source>
        <dbReference type="SAM" id="MobiDB-lite"/>
    </source>
</evidence>